<evidence type="ECO:0000256" key="2">
    <source>
        <dbReference type="ARBA" id="ARBA00022490"/>
    </source>
</evidence>
<dbReference type="FunFam" id="3.30.54.20:FF:000001">
    <property type="entry name" value="Alanine--tRNA ligase"/>
    <property type="match status" value="1"/>
</dbReference>
<feature type="binding site" evidence="14">
    <location>
        <position position="671"/>
    </location>
    <ligand>
        <name>Zn(2+)</name>
        <dbReference type="ChEBI" id="CHEBI:29105"/>
    </ligand>
</feature>
<feature type="binding site" evidence="14">
    <location>
        <position position="667"/>
    </location>
    <ligand>
        <name>Zn(2+)</name>
        <dbReference type="ChEBI" id="CHEBI:29105"/>
    </ligand>
</feature>
<keyword evidence="3 14" id="KW-0820">tRNA-binding</keyword>
<dbReference type="HOGENOM" id="CLU_004485_1_1_9"/>
<dbReference type="Proteomes" id="UP000033163">
    <property type="component" value="Chromosome I"/>
</dbReference>
<evidence type="ECO:0000256" key="14">
    <source>
        <dbReference type="HAMAP-Rule" id="MF_00036"/>
    </source>
</evidence>
<proteinExistence type="inferred from homology"/>
<keyword evidence="5 14" id="KW-0479">Metal-binding</keyword>
<dbReference type="GO" id="GO:0006419">
    <property type="term" value="P:alanyl-tRNA aminoacylation"/>
    <property type="evidence" value="ECO:0007669"/>
    <property type="project" value="UniProtKB-UniRule"/>
</dbReference>
<dbReference type="GO" id="GO:0140096">
    <property type="term" value="F:catalytic activity, acting on a protein"/>
    <property type="evidence" value="ECO:0007669"/>
    <property type="project" value="UniProtKB-ARBA"/>
</dbReference>
<dbReference type="InterPro" id="IPR018163">
    <property type="entry name" value="Thr/Ala-tRNA-synth_IIc_edit"/>
</dbReference>
<dbReference type="EMBL" id="LN831776">
    <property type="protein sequence ID" value="CQR54401.1"/>
    <property type="molecule type" value="Genomic_DNA"/>
</dbReference>
<reference evidence="17" key="1">
    <citation type="submission" date="2015-03" db="EMBL/GenBank/DDBJ databases">
        <authorList>
            <person name="Wibberg D."/>
        </authorList>
    </citation>
    <scope>NUCLEOTIDE SEQUENCE [LARGE SCALE GENOMIC DNA]</scope>
</reference>
<comment type="domain">
    <text evidence="14">Consists of three domains; the N-terminal catalytic domain, the editing domain and the C-terminal C-Ala domain. The editing domain removes incorrectly charged amino acids, while the C-Ala domain, along with tRNA(Ala), serves as a bridge to cooperatively bring together the editing and aminoacylation centers thus stimulating deacylation of misacylated tRNAs.</text>
</comment>
<evidence type="ECO:0000256" key="9">
    <source>
        <dbReference type="ARBA" id="ARBA00022884"/>
    </source>
</evidence>
<dbReference type="AlphaFoldDB" id="A0A0E4CVN9"/>
<evidence type="ECO:0000259" key="15">
    <source>
        <dbReference type="PROSITE" id="PS50860"/>
    </source>
</evidence>
<dbReference type="HAMAP" id="MF_00036_B">
    <property type="entry name" value="Ala_tRNA_synth_B"/>
    <property type="match status" value="1"/>
</dbReference>
<dbReference type="Gene3D" id="3.30.980.10">
    <property type="entry name" value="Threonyl-trna Synthetase, Chain A, domain 2"/>
    <property type="match status" value="1"/>
</dbReference>
<dbReference type="PATRIC" id="fig|1073571.4.peg.2091"/>
<dbReference type="Pfam" id="PF01411">
    <property type="entry name" value="tRNA-synt_2c"/>
    <property type="match status" value="1"/>
</dbReference>
<keyword evidence="9 14" id="KW-0694">RNA-binding</keyword>
<dbReference type="Pfam" id="PF02272">
    <property type="entry name" value="DHHA1"/>
    <property type="match status" value="1"/>
</dbReference>
<evidence type="ECO:0000256" key="7">
    <source>
        <dbReference type="ARBA" id="ARBA00022833"/>
    </source>
</evidence>
<dbReference type="NCBIfam" id="TIGR00344">
    <property type="entry name" value="alaS"/>
    <property type="match status" value="1"/>
</dbReference>
<dbReference type="PANTHER" id="PTHR11777">
    <property type="entry name" value="ALANYL-TRNA SYNTHETASE"/>
    <property type="match status" value="1"/>
</dbReference>
<comment type="function">
    <text evidence="12 14">Catalyzes the attachment of alanine to tRNA(Ala) in a two-step reaction: alanine is first activated by ATP to form Ala-AMP and then transferred to the acceptor end of tRNA(Ala). Also edits incorrectly charged Ser-tRNA(Ala) and Gly-tRNA(Ala) via its editing domain.</text>
</comment>
<evidence type="ECO:0000256" key="1">
    <source>
        <dbReference type="ARBA" id="ARBA00008226"/>
    </source>
</evidence>
<comment type="subcellular location">
    <subcellularLocation>
        <location evidence="14">Cytoplasm</location>
    </subcellularLocation>
</comment>
<dbReference type="Gene3D" id="2.40.30.130">
    <property type="match status" value="1"/>
</dbReference>
<keyword evidence="11 14" id="KW-0030">Aminoacyl-tRNA synthetase</keyword>
<keyword evidence="2 14" id="KW-0963">Cytoplasm</keyword>
<dbReference type="InterPro" id="IPR002318">
    <property type="entry name" value="Ala-tRNA-lgiase_IIc"/>
</dbReference>
<accession>A0A0E4CVN9</accession>
<comment type="similarity">
    <text evidence="1 14">Belongs to the class-II aminoacyl-tRNA synthetase family.</text>
</comment>
<dbReference type="InterPro" id="IPR045864">
    <property type="entry name" value="aa-tRNA-synth_II/BPL/LPL"/>
</dbReference>
<dbReference type="GO" id="GO:0005829">
    <property type="term" value="C:cytosol"/>
    <property type="evidence" value="ECO:0007669"/>
    <property type="project" value="TreeGrafter"/>
</dbReference>
<dbReference type="InterPro" id="IPR018164">
    <property type="entry name" value="Ala-tRNA-synth_IIc_N"/>
</dbReference>
<dbReference type="SMART" id="SM00863">
    <property type="entry name" value="tRNA_SAD"/>
    <property type="match status" value="1"/>
</dbReference>
<keyword evidence="7 14" id="KW-0862">Zinc</keyword>
<evidence type="ECO:0000256" key="8">
    <source>
        <dbReference type="ARBA" id="ARBA00022840"/>
    </source>
</evidence>
<dbReference type="SUPFAM" id="SSF101353">
    <property type="entry name" value="Putative anticodon-binding domain of alanyl-tRNA synthetase (AlaRS)"/>
    <property type="match status" value="1"/>
</dbReference>
<comment type="catalytic activity">
    <reaction evidence="13 14">
        <text>tRNA(Ala) + L-alanine + ATP = L-alanyl-tRNA(Ala) + AMP + diphosphate</text>
        <dbReference type="Rhea" id="RHEA:12540"/>
        <dbReference type="Rhea" id="RHEA-COMP:9657"/>
        <dbReference type="Rhea" id="RHEA-COMP:9923"/>
        <dbReference type="ChEBI" id="CHEBI:30616"/>
        <dbReference type="ChEBI" id="CHEBI:33019"/>
        <dbReference type="ChEBI" id="CHEBI:57972"/>
        <dbReference type="ChEBI" id="CHEBI:78442"/>
        <dbReference type="ChEBI" id="CHEBI:78497"/>
        <dbReference type="ChEBI" id="CHEBI:456215"/>
        <dbReference type="EC" id="6.1.1.7"/>
    </reaction>
</comment>
<keyword evidence="8 14" id="KW-0067">ATP-binding</keyword>
<dbReference type="InterPro" id="IPR018165">
    <property type="entry name" value="Ala-tRNA-synth_IIc_core"/>
</dbReference>
<evidence type="ECO:0000256" key="3">
    <source>
        <dbReference type="ARBA" id="ARBA00022555"/>
    </source>
</evidence>
<keyword evidence="4 14" id="KW-0436">Ligase</keyword>
<evidence type="ECO:0000313" key="17">
    <source>
        <dbReference type="Proteomes" id="UP000033163"/>
    </source>
</evidence>
<evidence type="ECO:0000313" key="16">
    <source>
        <dbReference type="EMBL" id="CQR54401.1"/>
    </source>
</evidence>
<evidence type="ECO:0000256" key="12">
    <source>
        <dbReference type="ARBA" id="ARBA00024779"/>
    </source>
</evidence>
<dbReference type="PRINTS" id="PR00980">
    <property type="entry name" value="TRNASYNTHALA"/>
</dbReference>
<dbReference type="FunFam" id="2.40.30.130:FF:000001">
    <property type="entry name" value="Alanine--tRNA ligase"/>
    <property type="match status" value="1"/>
</dbReference>
<dbReference type="CDD" id="cd00673">
    <property type="entry name" value="AlaRS_core"/>
    <property type="match status" value="1"/>
</dbReference>
<dbReference type="InterPro" id="IPR012947">
    <property type="entry name" value="tRNA_SAD"/>
</dbReference>
<feature type="binding site" evidence="14">
    <location>
        <position position="569"/>
    </location>
    <ligand>
        <name>Zn(2+)</name>
        <dbReference type="ChEBI" id="CHEBI:29105"/>
    </ligand>
</feature>
<dbReference type="GO" id="GO:0005524">
    <property type="term" value="F:ATP binding"/>
    <property type="evidence" value="ECO:0007669"/>
    <property type="project" value="UniProtKB-UniRule"/>
</dbReference>
<gene>
    <name evidence="14 16" type="primary">alaS</name>
    <name evidence="16" type="ORF">PRIO_1992</name>
</gene>
<dbReference type="InterPro" id="IPR023033">
    <property type="entry name" value="Ala_tRNA_ligase_euk/bac"/>
</dbReference>
<protein>
    <recommendedName>
        <fullName evidence="14">Alanine--tRNA ligase</fullName>
        <ecNumber evidence="14">6.1.1.7</ecNumber>
    </recommendedName>
    <alternativeName>
        <fullName evidence="14">Alanyl-tRNA synthetase</fullName>
        <shortName evidence="14">AlaRS</shortName>
    </alternativeName>
</protein>
<evidence type="ECO:0000256" key="13">
    <source>
        <dbReference type="ARBA" id="ARBA00048300"/>
    </source>
</evidence>
<dbReference type="SUPFAM" id="SSF55681">
    <property type="entry name" value="Class II aaRS and biotin synthetases"/>
    <property type="match status" value="1"/>
</dbReference>
<dbReference type="InterPro" id="IPR018162">
    <property type="entry name" value="Ala-tRNA-ligase_IIc_anticod-bd"/>
</dbReference>
<evidence type="ECO:0000256" key="10">
    <source>
        <dbReference type="ARBA" id="ARBA00022917"/>
    </source>
</evidence>
<dbReference type="FunFam" id="3.30.930.10:FF:000046">
    <property type="entry name" value="Alanine--tRNA ligase"/>
    <property type="match status" value="1"/>
</dbReference>
<dbReference type="InterPro" id="IPR050058">
    <property type="entry name" value="Ala-tRNA_ligase"/>
</dbReference>
<dbReference type="PROSITE" id="PS50860">
    <property type="entry name" value="AA_TRNA_LIGASE_II_ALA"/>
    <property type="match status" value="1"/>
</dbReference>
<comment type="cofactor">
    <cofactor evidence="14">
        <name>Zn(2+)</name>
        <dbReference type="ChEBI" id="CHEBI:29105"/>
    </cofactor>
    <text evidence="14">Binds 1 zinc ion per subunit.</text>
</comment>
<feature type="domain" description="Alanyl-transfer RNA synthetases family profile" evidence="15">
    <location>
        <begin position="2"/>
        <end position="710"/>
    </location>
</feature>
<dbReference type="GO" id="GO:0000049">
    <property type="term" value="F:tRNA binding"/>
    <property type="evidence" value="ECO:0007669"/>
    <property type="project" value="UniProtKB-KW"/>
</dbReference>
<dbReference type="GO" id="GO:0008270">
    <property type="term" value="F:zinc ion binding"/>
    <property type="evidence" value="ECO:0007669"/>
    <property type="project" value="UniProtKB-UniRule"/>
</dbReference>
<keyword evidence="6 14" id="KW-0547">Nucleotide-binding</keyword>
<dbReference type="Gene3D" id="3.30.54.20">
    <property type="match status" value="1"/>
</dbReference>
<sequence length="878" mass="95921">MMKASEIRSKWLQFFESKGHRIEPSASLVPHNDPSLLWINAGMAPLKAYFDGREIPENPRLTNSQKCIRTNDIENVGKTRRHHTFFEMLGNFSIGDYFKEEAITWAWEFLTGKEWIGFDPNRISVTVYAEDEEAFKLWNEKVGLPAERIIKLGDDNFWDIGEGPCGPCSEIFYDRGEAYGSDLSDPEMYPGGENERWLEVWNLVFSQFNHNKDGSYTPLPNKNIDTGAGLERFASILQDVDSNFDTDLFQPIIQKTAKLAGVTYKDNLEQDIALKVIADHIRTVTFAVGDGVLPSNEGRGYIIRRLLRRAVRYGKTLGLDRPFLFGLTETVGEVMGVYYPSVVENREYIAKIIRTEEERFHETLSDGLAILGEISAKAKADGRSAIAGADAFKLYDTYGFPFDLTEDFASEQGLTVDREGFDAAMQEQRDRARAARQDGGSMKVQGGPLAELTVKSEFVGYNDTVAESKILAIVVDGELAETAGEGTDCQVILESTPFYAESGGQVSDTGLLTGGSVTAKVTGLFKAPHGQHVHLVTVEAGELRVGDSVRAEVNREQREDIVKNHTATHLLHKALKEVLGGHVNQAGSLVEGARLRFDFSHFGAITPEELSDIEHRVNAQIWRGLDVVIENKPIDEAKAMGAMALFGEKYGNIVRVVQVGDYSLELCGGIHVLNTSQIGIFKLVSESGIGSGVRRIEAVTGRYAYQFTESQLDLLKQSAGLLKSSLNDVPKRIEALHAQVRELSRENESLQSMLSATFAAELTSSVKTVGSGTQLLAVAVQAGNMDALRSTADELKSKLPDAVLVLGAAMDDKVNFVVSVPQSLVQKGFHAGKLVKEIAAVCGGGGGGRPDMAQAGGKDASKLGEALVKAEELVAALA</sequence>
<dbReference type="Pfam" id="PF07973">
    <property type="entry name" value="tRNA_SAD"/>
    <property type="match status" value="1"/>
</dbReference>
<dbReference type="Gene3D" id="3.10.310.40">
    <property type="match status" value="1"/>
</dbReference>
<feature type="binding site" evidence="14">
    <location>
        <position position="565"/>
    </location>
    <ligand>
        <name>Zn(2+)</name>
        <dbReference type="ChEBI" id="CHEBI:29105"/>
    </ligand>
</feature>
<dbReference type="GO" id="GO:0004813">
    <property type="term" value="F:alanine-tRNA ligase activity"/>
    <property type="evidence" value="ECO:0007669"/>
    <property type="project" value="UniProtKB-UniRule"/>
</dbReference>
<dbReference type="SUPFAM" id="SSF50447">
    <property type="entry name" value="Translation proteins"/>
    <property type="match status" value="1"/>
</dbReference>
<dbReference type="Gene3D" id="3.30.930.10">
    <property type="entry name" value="Bira Bifunctional Protein, Domain 2"/>
    <property type="match status" value="1"/>
</dbReference>
<dbReference type="STRING" id="483937.AMQ84_07540"/>
<dbReference type="EC" id="6.1.1.7" evidence="14"/>
<evidence type="ECO:0000256" key="5">
    <source>
        <dbReference type="ARBA" id="ARBA00022723"/>
    </source>
</evidence>
<dbReference type="SUPFAM" id="SSF55186">
    <property type="entry name" value="ThrRS/AlaRS common domain"/>
    <property type="match status" value="1"/>
</dbReference>
<dbReference type="GO" id="GO:0002161">
    <property type="term" value="F:aminoacyl-tRNA deacylase activity"/>
    <property type="evidence" value="ECO:0007669"/>
    <property type="project" value="TreeGrafter"/>
</dbReference>
<name>A0A0E4CVN9_9BACL</name>
<dbReference type="FunFam" id="3.30.980.10:FF:000004">
    <property type="entry name" value="Alanine--tRNA ligase, cytoplasmic"/>
    <property type="match status" value="1"/>
</dbReference>
<organism evidence="16 17">
    <name type="scientific">Paenibacillus riograndensis SBR5</name>
    <dbReference type="NCBI Taxonomy" id="1073571"/>
    <lineage>
        <taxon>Bacteria</taxon>
        <taxon>Bacillati</taxon>
        <taxon>Bacillota</taxon>
        <taxon>Bacilli</taxon>
        <taxon>Bacillales</taxon>
        <taxon>Paenibacillaceae</taxon>
        <taxon>Paenibacillus</taxon>
        <taxon>Paenibacillus sonchi group</taxon>
    </lineage>
</organism>
<evidence type="ECO:0000256" key="11">
    <source>
        <dbReference type="ARBA" id="ARBA00023146"/>
    </source>
</evidence>
<evidence type="ECO:0000256" key="4">
    <source>
        <dbReference type="ARBA" id="ARBA00022598"/>
    </source>
</evidence>
<dbReference type="FunFam" id="3.10.310.40:FF:000001">
    <property type="entry name" value="Alanine--tRNA ligase"/>
    <property type="match status" value="1"/>
</dbReference>
<dbReference type="KEGG" id="pri:PRIO_1992"/>
<dbReference type="InterPro" id="IPR003156">
    <property type="entry name" value="DHHA1_dom"/>
</dbReference>
<keyword evidence="10 14" id="KW-0648">Protein biosynthesis</keyword>
<dbReference type="PANTHER" id="PTHR11777:SF9">
    <property type="entry name" value="ALANINE--TRNA LIGASE, CYTOPLASMIC"/>
    <property type="match status" value="1"/>
</dbReference>
<dbReference type="GO" id="GO:0016740">
    <property type="term" value="F:transferase activity"/>
    <property type="evidence" value="ECO:0007669"/>
    <property type="project" value="UniProtKB-ARBA"/>
</dbReference>
<dbReference type="Gene3D" id="6.10.250.550">
    <property type="match status" value="1"/>
</dbReference>
<dbReference type="InterPro" id="IPR009000">
    <property type="entry name" value="Transl_B-barrel_sf"/>
</dbReference>
<evidence type="ECO:0000256" key="6">
    <source>
        <dbReference type="ARBA" id="ARBA00022741"/>
    </source>
</evidence>